<feature type="active site" description="Charge relay system" evidence="5 6">
    <location>
        <position position="183"/>
    </location>
</feature>
<evidence type="ECO:0000256" key="4">
    <source>
        <dbReference type="ARBA" id="ARBA00022825"/>
    </source>
</evidence>
<dbReference type="Gene3D" id="2.90.10.10">
    <property type="entry name" value="Bulb-type lectin domain"/>
    <property type="match status" value="2"/>
</dbReference>
<proteinExistence type="inferred from homology"/>
<dbReference type="PANTHER" id="PTHR43806">
    <property type="entry name" value="PEPTIDASE S8"/>
    <property type="match status" value="1"/>
</dbReference>
<evidence type="ECO:0000256" key="8">
    <source>
        <dbReference type="SAM" id="SignalP"/>
    </source>
</evidence>
<evidence type="ECO:0000259" key="9">
    <source>
        <dbReference type="PROSITE" id="PS50927"/>
    </source>
</evidence>
<organism evidence="10 11">
    <name type="scientific">Saccharothrix saharensis</name>
    <dbReference type="NCBI Taxonomy" id="571190"/>
    <lineage>
        <taxon>Bacteria</taxon>
        <taxon>Bacillati</taxon>
        <taxon>Actinomycetota</taxon>
        <taxon>Actinomycetes</taxon>
        <taxon>Pseudonocardiales</taxon>
        <taxon>Pseudonocardiaceae</taxon>
        <taxon>Saccharothrix</taxon>
    </lineage>
</organism>
<keyword evidence="2 6" id="KW-0645">Protease</keyword>
<name>A0A543JM56_9PSEU</name>
<dbReference type="PRINTS" id="PR00723">
    <property type="entry name" value="SUBTILISIN"/>
</dbReference>
<keyword evidence="3 6" id="KW-0378">Hydrolase</keyword>
<evidence type="ECO:0000256" key="7">
    <source>
        <dbReference type="RuleBase" id="RU003355"/>
    </source>
</evidence>
<dbReference type="CDD" id="cd04077">
    <property type="entry name" value="Peptidases_S8_PCSK9_ProteinaseK_like"/>
    <property type="match status" value="1"/>
</dbReference>
<comment type="similarity">
    <text evidence="1 6 7">Belongs to the peptidase S8 family.</text>
</comment>
<evidence type="ECO:0000256" key="3">
    <source>
        <dbReference type="ARBA" id="ARBA00022801"/>
    </source>
</evidence>
<dbReference type="Gene3D" id="3.30.70.80">
    <property type="entry name" value="Peptidase S8 propeptide/proteinase inhibitor I9"/>
    <property type="match status" value="1"/>
</dbReference>
<dbReference type="PROSITE" id="PS00137">
    <property type="entry name" value="SUBTILASE_HIS"/>
    <property type="match status" value="1"/>
</dbReference>
<dbReference type="InterPro" id="IPR023828">
    <property type="entry name" value="Peptidase_S8_Ser-AS"/>
</dbReference>
<dbReference type="SUPFAM" id="SSF54897">
    <property type="entry name" value="Protease propeptides/inhibitors"/>
    <property type="match status" value="1"/>
</dbReference>
<dbReference type="SUPFAM" id="SSF51110">
    <property type="entry name" value="alpha-D-mannose-specific plant lectins"/>
    <property type="match status" value="1"/>
</dbReference>
<evidence type="ECO:0000256" key="1">
    <source>
        <dbReference type="ARBA" id="ARBA00011073"/>
    </source>
</evidence>
<dbReference type="InterPro" id="IPR022398">
    <property type="entry name" value="Peptidase_S8_His-AS"/>
</dbReference>
<dbReference type="InterPro" id="IPR001480">
    <property type="entry name" value="Bulb-type_lectin_dom"/>
</dbReference>
<dbReference type="FunFam" id="3.40.50.200:FF:000014">
    <property type="entry name" value="Proteinase K"/>
    <property type="match status" value="1"/>
</dbReference>
<dbReference type="GO" id="GO:0006508">
    <property type="term" value="P:proteolysis"/>
    <property type="evidence" value="ECO:0007669"/>
    <property type="project" value="UniProtKB-KW"/>
</dbReference>
<dbReference type="Pfam" id="PF00082">
    <property type="entry name" value="Peptidase_S8"/>
    <property type="match status" value="1"/>
</dbReference>
<keyword evidence="11" id="KW-1185">Reference proteome</keyword>
<evidence type="ECO:0000256" key="5">
    <source>
        <dbReference type="PIRSR" id="PIRSR615500-1"/>
    </source>
</evidence>
<dbReference type="InterPro" id="IPR050131">
    <property type="entry name" value="Peptidase_S8_subtilisin-like"/>
</dbReference>
<feature type="domain" description="Bulb-type lectin" evidence="9">
    <location>
        <begin position="397"/>
        <end position="506"/>
    </location>
</feature>
<gene>
    <name evidence="10" type="ORF">FHX81_6274</name>
</gene>
<dbReference type="InterPro" id="IPR015500">
    <property type="entry name" value="Peptidase_S8_subtilisin-rel"/>
</dbReference>
<dbReference type="Gene3D" id="3.40.50.200">
    <property type="entry name" value="Peptidase S8/S53 domain"/>
    <property type="match status" value="1"/>
</dbReference>
<feature type="chain" id="PRO_5038490443" evidence="8">
    <location>
        <begin position="23"/>
        <end position="506"/>
    </location>
</feature>
<dbReference type="InterPro" id="IPR034193">
    <property type="entry name" value="PCSK9_ProteinaseK-like"/>
</dbReference>
<sequence>MGEFRAPWARLASVVGASVALAAWTVTPAGAAEASIRDASGPAAVPGSYIVVLEDGVGAEGPAAAVGARVTHRYRSALNGFAATMSERAAKRLAADPAVAYVAQDQRFSVLADQPNPPSWGLDRVDQRDLPLNANYRYATAAGNVHAYIIDTGIRTSHGDFGGRASFDVNTTGDGTDTDCNGHGTHVAGTVGGAAHGVAKGVRLHGVKVLTCSGSGTLAGVLAGVDWVTANAQKPAVANMSLGGGANDTLDEAVRRSIASGVTYAVASGNSNVDACAFSPARVAEAITVNATDSADGRAAFSNWGTCTDVFAPGVNITSAWHTSDGATDTISGTSMASPHVAGAAALHLADNPGASPQQVRDALAAAATPNRVGNPGTGSPNALLFTNAGPPPQPGGDTLVRGESLRAGQSKVSPDGRFTLVMQGDGNLVLYTAAGQALWHTYTNGRGATHVILQEDGNLVLYTAAGQPLWHTHTYGTAANRLVVQNDSNLVLYGPAGAVYWHRMA</sequence>
<dbReference type="InterPro" id="IPR036426">
    <property type="entry name" value="Bulb-type_lectin_dom_sf"/>
</dbReference>
<keyword evidence="4 6" id="KW-0720">Serine protease</keyword>
<dbReference type="InterPro" id="IPR036852">
    <property type="entry name" value="Peptidase_S8/S53_dom_sf"/>
</dbReference>
<accession>A0A543JM56</accession>
<evidence type="ECO:0000256" key="6">
    <source>
        <dbReference type="PROSITE-ProRule" id="PRU01240"/>
    </source>
</evidence>
<dbReference type="Proteomes" id="UP000316628">
    <property type="component" value="Unassembled WGS sequence"/>
</dbReference>
<comment type="caution">
    <text evidence="10">The sequence shown here is derived from an EMBL/GenBank/DDBJ whole genome shotgun (WGS) entry which is preliminary data.</text>
</comment>
<dbReference type="Pfam" id="PF05922">
    <property type="entry name" value="Inhibitor_I9"/>
    <property type="match status" value="1"/>
</dbReference>
<dbReference type="EMBL" id="VFPP01000001">
    <property type="protein sequence ID" value="TQM83844.1"/>
    <property type="molecule type" value="Genomic_DNA"/>
</dbReference>
<feature type="active site" description="Charge relay system" evidence="5 6">
    <location>
        <position position="151"/>
    </location>
</feature>
<dbReference type="PROSITE" id="PS00138">
    <property type="entry name" value="SUBTILASE_SER"/>
    <property type="match status" value="1"/>
</dbReference>
<evidence type="ECO:0000313" key="11">
    <source>
        <dbReference type="Proteomes" id="UP000316628"/>
    </source>
</evidence>
<dbReference type="PANTHER" id="PTHR43806:SF11">
    <property type="entry name" value="CEREVISIN-RELATED"/>
    <property type="match status" value="1"/>
</dbReference>
<dbReference type="InterPro" id="IPR010259">
    <property type="entry name" value="S8pro/Inhibitor_I9"/>
</dbReference>
<protein>
    <submittedName>
        <fullName evidence="10">Peptidase inhibitor I9</fullName>
    </submittedName>
</protein>
<keyword evidence="8" id="KW-0732">Signal</keyword>
<feature type="active site" description="Charge relay system" evidence="5 6">
    <location>
        <position position="335"/>
    </location>
</feature>
<dbReference type="GO" id="GO:0004252">
    <property type="term" value="F:serine-type endopeptidase activity"/>
    <property type="evidence" value="ECO:0007669"/>
    <property type="project" value="UniProtKB-UniRule"/>
</dbReference>
<dbReference type="OrthoDB" id="9798386at2"/>
<feature type="signal peptide" evidence="8">
    <location>
        <begin position="1"/>
        <end position="22"/>
    </location>
</feature>
<dbReference type="PROSITE" id="PS00136">
    <property type="entry name" value="SUBTILASE_ASP"/>
    <property type="match status" value="1"/>
</dbReference>
<evidence type="ECO:0000256" key="2">
    <source>
        <dbReference type="ARBA" id="ARBA00022670"/>
    </source>
</evidence>
<dbReference type="InterPro" id="IPR023827">
    <property type="entry name" value="Peptidase_S8_Asp-AS"/>
</dbReference>
<evidence type="ECO:0000313" key="10">
    <source>
        <dbReference type="EMBL" id="TQM83844.1"/>
    </source>
</evidence>
<dbReference type="PROSITE" id="PS50927">
    <property type="entry name" value="BULB_LECTIN"/>
    <property type="match status" value="1"/>
</dbReference>
<dbReference type="InterPro" id="IPR000209">
    <property type="entry name" value="Peptidase_S8/S53_dom"/>
</dbReference>
<dbReference type="AlphaFoldDB" id="A0A543JM56"/>
<dbReference type="SUPFAM" id="SSF52743">
    <property type="entry name" value="Subtilisin-like"/>
    <property type="match status" value="1"/>
</dbReference>
<dbReference type="PROSITE" id="PS51892">
    <property type="entry name" value="SUBTILASE"/>
    <property type="match status" value="1"/>
</dbReference>
<reference evidence="10 11" key="1">
    <citation type="submission" date="2019-06" db="EMBL/GenBank/DDBJ databases">
        <title>Sequencing the genomes of 1000 actinobacteria strains.</title>
        <authorList>
            <person name="Klenk H.-P."/>
        </authorList>
    </citation>
    <scope>NUCLEOTIDE SEQUENCE [LARGE SCALE GENOMIC DNA]</scope>
    <source>
        <strain evidence="10 11">DSM 45456</strain>
    </source>
</reference>
<dbReference type="SMART" id="SM00108">
    <property type="entry name" value="B_lectin"/>
    <property type="match status" value="1"/>
</dbReference>
<dbReference type="InterPro" id="IPR037045">
    <property type="entry name" value="S8pro/Inhibitor_I9_sf"/>
</dbReference>
<dbReference type="RefSeq" id="WP_141981892.1">
    <property type="nucleotide sequence ID" value="NZ_VFPP01000001.1"/>
</dbReference>
<dbReference type="GO" id="GO:0005615">
    <property type="term" value="C:extracellular space"/>
    <property type="evidence" value="ECO:0007669"/>
    <property type="project" value="TreeGrafter"/>
</dbReference>